<proteinExistence type="predicted"/>
<reference evidence="1 2" key="1">
    <citation type="submission" date="2017-07" db="EMBL/GenBank/DDBJ databases">
        <title>Mechanisms for carbon and nitrogen cycling indicate functional differentiation within the Candidate Phyla Radiation.</title>
        <authorList>
            <person name="Danczak R.E."/>
            <person name="Johnston M.D."/>
            <person name="Kenah C."/>
            <person name="Slattery M."/>
            <person name="Wrighton K.C."/>
            <person name="Wilkins M.J."/>
        </authorList>
    </citation>
    <scope>NUCLEOTIDE SEQUENCE [LARGE SCALE GENOMIC DNA]</scope>
    <source>
        <strain evidence="1">Licking1014_7</strain>
    </source>
</reference>
<dbReference type="EMBL" id="VMGK01000015">
    <property type="protein sequence ID" value="TSC92734.1"/>
    <property type="molecule type" value="Genomic_DNA"/>
</dbReference>
<organism evidence="1 2">
    <name type="scientific">Candidatus Berkelbacteria bacterium Licking1014_7</name>
    <dbReference type="NCBI Taxonomy" id="2017147"/>
    <lineage>
        <taxon>Bacteria</taxon>
        <taxon>Candidatus Berkelbacteria</taxon>
    </lineage>
</organism>
<protein>
    <submittedName>
        <fullName evidence="1">Uncharacterized protein</fullName>
    </submittedName>
</protein>
<evidence type="ECO:0000313" key="2">
    <source>
        <dbReference type="Proteomes" id="UP000315689"/>
    </source>
</evidence>
<sequence length="91" mass="10266">MPGKSLFDGVEDYWAGSEERTVVGMEPFRIDSILSDCRCKPPKIFRDVMGNVCMARRLSRDYDRWSIRLFCPGGCGEIIGIGIAGRYLIKS</sequence>
<accession>A0A554LIQ2</accession>
<gene>
    <name evidence="1" type="ORF">CEN89_520</name>
</gene>
<comment type="caution">
    <text evidence="1">The sequence shown here is derived from an EMBL/GenBank/DDBJ whole genome shotgun (WGS) entry which is preliminary data.</text>
</comment>
<dbReference type="Proteomes" id="UP000315689">
    <property type="component" value="Unassembled WGS sequence"/>
</dbReference>
<name>A0A554LIQ2_9BACT</name>
<evidence type="ECO:0000313" key="1">
    <source>
        <dbReference type="EMBL" id="TSC92734.1"/>
    </source>
</evidence>
<dbReference type="AlphaFoldDB" id="A0A554LIQ2"/>